<proteinExistence type="predicted"/>
<name>A0ABT1DPD0_9ACTN</name>
<gene>
    <name evidence="1" type="ORF">M1L60_15130</name>
</gene>
<evidence type="ECO:0000313" key="1">
    <source>
        <dbReference type="EMBL" id="MCO8271926.1"/>
    </source>
</evidence>
<dbReference type="EMBL" id="JAMYJR010000014">
    <property type="protein sequence ID" value="MCO8271926.1"/>
    <property type="molecule type" value="Genomic_DNA"/>
</dbReference>
<protein>
    <submittedName>
        <fullName evidence="1">Uma2 family endonuclease</fullName>
    </submittedName>
</protein>
<reference evidence="1 2" key="1">
    <citation type="submission" date="2022-06" db="EMBL/GenBank/DDBJ databases">
        <title>New Species of the Genus Actinoplanes, ActinopZanes ferrugineus.</title>
        <authorList>
            <person name="Ding P."/>
        </authorList>
    </citation>
    <scope>NUCLEOTIDE SEQUENCE [LARGE SCALE GENOMIC DNA]</scope>
    <source>
        <strain evidence="1 2">TRM88003</strain>
    </source>
</reference>
<organism evidence="1 2">
    <name type="scientific">Paractinoplanes aksuensis</name>
    <dbReference type="NCBI Taxonomy" id="2939490"/>
    <lineage>
        <taxon>Bacteria</taxon>
        <taxon>Bacillati</taxon>
        <taxon>Actinomycetota</taxon>
        <taxon>Actinomycetes</taxon>
        <taxon>Micromonosporales</taxon>
        <taxon>Micromonosporaceae</taxon>
        <taxon>Paractinoplanes</taxon>
    </lineage>
</organism>
<keyword evidence="2" id="KW-1185">Reference proteome</keyword>
<keyword evidence="1" id="KW-0378">Hydrolase</keyword>
<dbReference type="GO" id="GO:0004519">
    <property type="term" value="F:endonuclease activity"/>
    <property type="evidence" value="ECO:0007669"/>
    <property type="project" value="UniProtKB-KW"/>
</dbReference>
<dbReference type="InterPro" id="IPR012296">
    <property type="entry name" value="Nuclease_put_TT1808"/>
</dbReference>
<keyword evidence="1" id="KW-0540">Nuclease</keyword>
<dbReference type="RefSeq" id="WP_253238051.1">
    <property type="nucleotide sequence ID" value="NZ_JAMYJR010000014.1"/>
</dbReference>
<dbReference type="Gene3D" id="3.90.1570.10">
    <property type="entry name" value="tt1808, chain A"/>
    <property type="match status" value="1"/>
</dbReference>
<comment type="caution">
    <text evidence="1">The sequence shown here is derived from an EMBL/GenBank/DDBJ whole genome shotgun (WGS) entry which is preliminary data.</text>
</comment>
<dbReference type="Proteomes" id="UP001523369">
    <property type="component" value="Unassembled WGS sequence"/>
</dbReference>
<sequence length="192" mass="21685">MVADYVLPEVEFTVDELSILPDECRYELIDGRLDLWDRSPLSDLAGLAVMSSLKVSCPHDFQVLPRPTLWPESEEMPPPDLVVLGPGGDGDIRLVIDVVQLRWLFADMLERSRAYVERDVPAYWVFESARLVGAALTVFRRAPGGGFDAGMSTREVFTVNDPFPVAIDLPRLSDRWWQTFEYAGPRDTVLRS</sequence>
<evidence type="ECO:0000313" key="2">
    <source>
        <dbReference type="Proteomes" id="UP001523369"/>
    </source>
</evidence>
<accession>A0ABT1DPD0</accession>
<keyword evidence="1" id="KW-0255">Endonuclease</keyword>